<evidence type="ECO:0000256" key="1">
    <source>
        <dbReference type="SAM" id="MobiDB-lite"/>
    </source>
</evidence>
<dbReference type="WBParaSite" id="ACAC_0000555201-mRNA-1">
    <property type="protein sequence ID" value="ACAC_0000555201-mRNA-1"/>
    <property type="gene ID" value="ACAC_0000555201"/>
</dbReference>
<proteinExistence type="predicted"/>
<feature type="compositionally biased region" description="Acidic residues" evidence="1">
    <location>
        <begin position="52"/>
        <end position="64"/>
    </location>
</feature>
<accession>A0A0K0D657</accession>
<organism evidence="3 4">
    <name type="scientific">Angiostrongylus cantonensis</name>
    <name type="common">Rat lungworm</name>
    <dbReference type="NCBI Taxonomy" id="6313"/>
    <lineage>
        <taxon>Eukaryota</taxon>
        <taxon>Metazoa</taxon>
        <taxon>Ecdysozoa</taxon>
        <taxon>Nematoda</taxon>
        <taxon>Chromadorea</taxon>
        <taxon>Rhabditida</taxon>
        <taxon>Rhabditina</taxon>
        <taxon>Rhabditomorpha</taxon>
        <taxon>Strongyloidea</taxon>
        <taxon>Metastrongylidae</taxon>
        <taxon>Angiostrongylus</taxon>
    </lineage>
</organism>
<evidence type="ECO:0000313" key="3">
    <source>
        <dbReference type="Proteomes" id="UP000035642"/>
    </source>
</evidence>
<reference evidence="4" key="2">
    <citation type="submission" date="2017-02" db="UniProtKB">
        <authorList>
            <consortium name="WormBaseParasite"/>
        </authorList>
    </citation>
    <scope>IDENTIFICATION</scope>
</reference>
<keyword evidence="3" id="KW-1185">Reference proteome</keyword>
<feature type="region of interest" description="Disordered" evidence="1">
    <location>
        <begin position="20"/>
        <end position="107"/>
    </location>
</feature>
<dbReference type="Proteomes" id="UP000035642">
    <property type="component" value="Unassembled WGS sequence"/>
</dbReference>
<keyword evidence="2" id="KW-0732">Signal</keyword>
<evidence type="ECO:0000313" key="4">
    <source>
        <dbReference type="WBParaSite" id="ACAC_0000555201-mRNA-1"/>
    </source>
</evidence>
<name>A0A0K0D657_ANGCA</name>
<feature type="signal peptide" evidence="2">
    <location>
        <begin position="1"/>
        <end position="16"/>
    </location>
</feature>
<reference evidence="3" key="1">
    <citation type="submission" date="2012-09" db="EMBL/GenBank/DDBJ databases">
        <authorList>
            <person name="Martin A.A."/>
        </authorList>
    </citation>
    <scope>NUCLEOTIDE SEQUENCE</scope>
</reference>
<protein>
    <submittedName>
        <fullName evidence="4">Secreted protein</fullName>
    </submittedName>
</protein>
<sequence length="107" mass="11765">MKLALVLVAFACMVFARPQFDMNSGTHGRRGGSHSGEGTQPEVDEDNHTTTEDYDDSTDEEGTSGDDWNKGRTLMLDLKDDSSEKLTTPEPDGGPQKPLFEESRILC</sequence>
<dbReference type="AlphaFoldDB" id="A0A0K0D657"/>
<feature type="chain" id="PRO_5005326446" evidence="2">
    <location>
        <begin position="17"/>
        <end position="107"/>
    </location>
</feature>
<evidence type="ECO:0000256" key="2">
    <source>
        <dbReference type="SAM" id="SignalP"/>
    </source>
</evidence>